<evidence type="ECO:0000313" key="2">
    <source>
        <dbReference type="Proteomes" id="UP000828941"/>
    </source>
</evidence>
<protein>
    <submittedName>
        <fullName evidence="1">Uncharacterized protein</fullName>
    </submittedName>
</protein>
<name>A0ACB9MJQ8_BAUVA</name>
<dbReference type="Proteomes" id="UP000828941">
    <property type="component" value="Chromosome 9"/>
</dbReference>
<keyword evidence="2" id="KW-1185">Reference proteome</keyword>
<organism evidence="1 2">
    <name type="scientific">Bauhinia variegata</name>
    <name type="common">Purple orchid tree</name>
    <name type="synonym">Phanera variegata</name>
    <dbReference type="NCBI Taxonomy" id="167791"/>
    <lineage>
        <taxon>Eukaryota</taxon>
        <taxon>Viridiplantae</taxon>
        <taxon>Streptophyta</taxon>
        <taxon>Embryophyta</taxon>
        <taxon>Tracheophyta</taxon>
        <taxon>Spermatophyta</taxon>
        <taxon>Magnoliopsida</taxon>
        <taxon>eudicotyledons</taxon>
        <taxon>Gunneridae</taxon>
        <taxon>Pentapetalae</taxon>
        <taxon>rosids</taxon>
        <taxon>fabids</taxon>
        <taxon>Fabales</taxon>
        <taxon>Fabaceae</taxon>
        <taxon>Cercidoideae</taxon>
        <taxon>Cercideae</taxon>
        <taxon>Bauhiniinae</taxon>
        <taxon>Bauhinia</taxon>
    </lineage>
</organism>
<proteinExistence type="predicted"/>
<sequence>MSTAQPESFVKMEIMAKRKIAYGMLIEFDSDDDDMRSIGKKFAGIGWKNFFEIFEDIIYDSLVQQFYEHNNWLKYMVKCAMSRIDAMVELVIKIPALKKEITYLRTKLNRERVEIESSNDLLVSSDLADVDDDDSDED</sequence>
<evidence type="ECO:0000313" key="1">
    <source>
        <dbReference type="EMBL" id="KAI4324277.1"/>
    </source>
</evidence>
<dbReference type="EMBL" id="CM039434">
    <property type="protein sequence ID" value="KAI4324277.1"/>
    <property type="molecule type" value="Genomic_DNA"/>
</dbReference>
<reference evidence="1 2" key="1">
    <citation type="journal article" date="2022" name="DNA Res.">
        <title>Chromosomal-level genome assembly of the orchid tree Bauhinia variegata (Leguminosae; Cercidoideae) supports the allotetraploid origin hypothesis of Bauhinia.</title>
        <authorList>
            <person name="Zhong Y."/>
            <person name="Chen Y."/>
            <person name="Zheng D."/>
            <person name="Pang J."/>
            <person name="Liu Y."/>
            <person name="Luo S."/>
            <person name="Meng S."/>
            <person name="Qian L."/>
            <person name="Wei D."/>
            <person name="Dai S."/>
            <person name="Zhou R."/>
        </authorList>
    </citation>
    <scope>NUCLEOTIDE SEQUENCE [LARGE SCALE GENOMIC DNA]</scope>
    <source>
        <strain evidence="1">BV-YZ2020</strain>
    </source>
</reference>
<gene>
    <name evidence="1" type="ORF">L6164_023830</name>
</gene>
<accession>A0ACB9MJQ8</accession>
<comment type="caution">
    <text evidence="1">The sequence shown here is derived from an EMBL/GenBank/DDBJ whole genome shotgun (WGS) entry which is preliminary data.</text>
</comment>